<feature type="compositionally biased region" description="Low complexity" evidence="1">
    <location>
        <begin position="194"/>
        <end position="207"/>
    </location>
</feature>
<name>A0A6J7EIW1_9ZZZZ</name>
<organism evidence="2">
    <name type="scientific">freshwater metagenome</name>
    <dbReference type="NCBI Taxonomy" id="449393"/>
    <lineage>
        <taxon>unclassified sequences</taxon>
        <taxon>metagenomes</taxon>
        <taxon>ecological metagenomes</taxon>
    </lineage>
</organism>
<sequence>MQYVYGIDGNHHAHVARANDNGTTTEIGTMGGTISGQFTVLQEPSGKWWMVGQLPFLSRRVVAYPLSGPAGKVTGAGLKLITLPSPGPTRYTYAGTVHPELNGLLTWAVNGSGAGTPYGLQRQAAFWPLALTYAKAAAAATAAAKAKIAIAGTAGNTVKIWATSKQKELENELATNAELDLTQNWLAPLPDPLSPDLSIPSSSAPAAWEMSGRASDPSQPAGEDSDTGGDFIVPETSAGYKAQQTLARAADSAAKASVKAAAAQTKAAEAAKAAVERQAEANKQAAEALGQQAKLAAEKAAEQAKLAAEKAQAAAEKALEKAKNEAAKAAEALKQANGKGRTNWGVLAPTNAFSRLARIG</sequence>
<protein>
    <submittedName>
        <fullName evidence="2">Unannotated protein</fullName>
    </submittedName>
</protein>
<feature type="region of interest" description="Disordered" evidence="1">
    <location>
        <begin position="192"/>
        <end position="234"/>
    </location>
</feature>
<accession>A0A6J7EIW1</accession>
<evidence type="ECO:0000313" key="2">
    <source>
        <dbReference type="EMBL" id="CAB4879543.1"/>
    </source>
</evidence>
<reference evidence="2" key="1">
    <citation type="submission" date="2020-05" db="EMBL/GenBank/DDBJ databases">
        <authorList>
            <person name="Chiriac C."/>
            <person name="Salcher M."/>
            <person name="Ghai R."/>
            <person name="Kavagutti S V."/>
        </authorList>
    </citation>
    <scope>NUCLEOTIDE SEQUENCE</scope>
</reference>
<feature type="compositionally biased region" description="Basic and acidic residues" evidence="1">
    <location>
        <begin position="317"/>
        <end position="328"/>
    </location>
</feature>
<feature type="region of interest" description="Disordered" evidence="1">
    <location>
        <begin position="314"/>
        <end position="345"/>
    </location>
</feature>
<dbReference type="AlphaFoldDB" id="A0A6J7EIW1"/>
<dbReference type="EMBL" id="CAFBLU010000025">
    <property type="protein sequence ID" value="CAB4879543.1"/>
    <property type="molecule type" value="Genomic_DNA"/>
</dbReference>
<proteinExistence type="predicted"/>
<evidence type="ECO:0000256" key="1">
    <source>
        <dbReference type="SAM" id="MobiDB-lite"/>
    </source>
</evidence>
<gene>
    <name evidence="2" type="ORF">UFOPK3444_01267</name>
</gene>